<sequence length="139" mass="14992">MYVLFLFGKANTSRLAPSKKIYQSGKRTIPYQFGERPLCAVGNCPTEEGRRGCYYACIGTSGRKRMKASVQINDGGSTPAAGATESTSVACYKHQMVDSGVPGCDSSESAYYRAASPRAVRDCLWRVKFVTGLALGQLS</sequence>
<keyword evidence="2" id="KW-1185">Reference proteome</keyword>
<gene>
    <name evidence="1" type="ORF">EVAR_26397_1</name>
</gene>
<organism evidence="1 2">
    <name type="scientific">Eumeta variegata</name>
    <name type="common">Bagworm moth</name>
    <name type="synonym">Eumeta japonica</name>
    <dbReference type="NCBI Taxonomy" id="151549"/>
    <lineage>
        <taxon>Eukaryota</taxon>
        <taxon>Metazoa</taxon>
        <taxon>Ecdysozoa</taxon>
        <taxon>Arthropoda</taxon>
        <taxon>Hexapoda</taxon>
        <taxon>Insecta</taxon>
        <taxon>Pterygota</taxon>
        <taxon>Neoptera</taxon>
        <taxon>Endopterygota</taxon>
        <taxon>Lepidoptera</taxon>
        <taxon>Glossata</taxon>
        <taxon>Ditrysia</taxon>
        <taxon>Tineoidea</taxon>
        <taxon>Psychidae</taxon>
        <taxon>Oiketicinae</taxon>
        <taxon>Eumeta</taxon>
    </lineage>
</organism>
<dbReference type="EMBL" id="BGZK01000387">
    <property type="protein sequence ID" value="GBP40734.1"/>
    <property type="molecule type" value="Genomic_DNA"/>
</dbReference>
<protein>
    <submittedName>
        <fullName evidence="1">Uncharacterized protein</fullName>
    </submittedName>
</protein>
<comment type="caution">
    <text evidence="1">The sequence shown here is derived from an EMBL/GenBank/DDBJ whole genome shotgun (WGS) entry which is preliminary data.</text>
</comment>
<evidence type="ECO:0000313" key="1">
    <source>
        <dbReference type="EMBL" id="GBP40734.1"/>
    </source>
</evidence>
<proteinExistence type="predicted"/>
<evidence type="ECO:0000313" key="2">
    <source>
        <dbReference type="Proteomes" id="UP000299102"/>
    </source>
</evidence>
<dbReference type="AlphaFoldDB" id="A0A4C1VSE6"/>
<name>A0A4C1VSE6_EUMVA</name>
<reference evidence="1 2" key="1">
    <citation type="journal article" date="2019" name="Commun. Biol.">
        <title>The bagworm genome reveals a unique fibroin gene that provides high tensile strength.</title>
        <authorList>
            <person name="Kono N."/>
            <person name="Nakamura H."/>
            <person name="Ohtoshi R."/>
            <person name="Tomita M."/>
            <person name="Numata K."/>
            <person name="Arakawa K."/>
        </authorList>
    </citation>
    <scope>NUCLEOTIDE SEQUENCE [LARGE SCALE GENOMIC DNA]</scope>
</reference>
<accession>A0A4C1VSE6</accession>
<dbReference type="Proteomes" id="UP000299102">
    <property type="component" value="Unassembled WGS sequence"/>
</dbReference>